<evidence type="ECO:0000259" key="4">
    <source>
        <dbReference type="Pfam" id="PF13947"/>
    </source>
</evidence>
<dbReference type="AlphaFoldDB" id="A0AAN9LV85"/>
<evidence type="ECO:0000313" key="6">
    <source>
        <dbReference type="Proteomes" id="UP001374584"/>
    </source>
</evidence>
<comment type="subcellular location">
    <subcellularLocation>
        <location evidence="1">Membrane</location>
        <topology evidence="1">Single-pass membrane protein</topology>
    </subcellularLocation>
</comment>
<dbReference type="PANTHER" id="PTHR33138:SF30">
    <property type="entry name" value="LEAF RUST 10 DISEASE-RESISTANCE LOCUS RECEPTOR-LIKE PROTEIN KINASE-LIKE 2.7"/>
    <property type="match status" value="1"/>
</dbReference>
<reference evidence="5 6" key="1">
    <citation type="submission" date="2024-01" db="EMBL/GenBank/DDBJ databases">
        <title>The genomes of 5 underutilized Papilionoideae crops provide insights into root nodulation and disease resistanc.</title>
        <authorList>
            <person name="Jiang F."/>
        </authorList>
    </citation>
    <scope>NUCLEOTIDE SEQUENCE [LARGE SCALE GENOMIC DNA]</scope>
    <source>
        <strain evidence="5">JINMINGXINNONG_FW02</strain>
        <tissue evidence="5">Leaves</tissue>
    </source>
</reference>
<protein>
    <recommendedName>
        <fullName evidence="4">Wall-associated receptor kinase galacturonan-binding domain-containing protein</fullName>
    </recommendedName>
</protein>
<evidence type="ECO:0000256" key="1">
    <source>
        <dbReference type="ARBA" id="ARBA00004167"/>
    </source>
</evidence>
<gene>
    <name evidence="5" type="ORF">VNO80_26022</name>
</gene>
<dbReference type="PANTHER" id="PTHR33138">
    <property type="entry name" value="OS01G0690200 PROTEIN"/>
    <property type="match status" value="1"/>
</dbReference>
<dbReference type="GO" id="GO:0016020">
    <property type="term" value="C:membrane"/>
    <property type="evidence" value="ECO:0007669"/>
    <property type="project" value="UniProtKB-SubCell"/>
</dbReference>
<keyword evidence="6" id="KW-1185">Reference proteome</keyword>
<comment type="caution">
    <text evidence="5">The sequence shown here is derived from an EMBL/GenBank/DDBJ whole genome shotgun (WGS) entry which is preliminary data.</text>
</comment>
<feature type="domain" description="Wall-associated receptor kinase galacturonan-binding" evidence="4">
    <location>
        <begin position="37"/>
        <end position="100"/>
    </location>
</feature>
<dbReference type="Pfam" id="PF13947">
    <property type="entry name" value="GUB_WAK_bind"/>
    <property type="match status" value="1"/>
</dbReference>
<dbReference type="GO" id="GO:0030247">
    <property type="term" value="F:polysaccharide binding"/>
    <property type="evidence" value="ECO:0007669"/>
    <property type="project" value="InterPro"/>
</dbReference>
<proteinExistence type="predicted"/>
<evidence type="ECO:0000256" key="3">
    <source>
        <dbReference type="SAM" id="SignalP"/>
    </source>
</evidence>
<feature type="chain" id="PRO_5042835934" description="Wall-associated receptor kinase galacturonan-binding domain-containing protein" evidence="3">
    <location>
        <begin position="31"/>
        <end position="212"/>
    </location>
</feature>
<dbReference type="InterPro" id="IPR025287">
    <property type="entry name" value="WAK_GUB"/>
</dbReference>
<dbReference type="Proteomes" id="UP001374584">
    <property type="component" value="Unassembled WGS sequence"/>
</dbReference>
<sequence>MVVLSSFCCSAQSLLARVAIIILLFRQIHAAKDRPFCAPSSCGKIRNISYPFRLKGDPPGCGLPRYELDCVKNVTVFTLFSGKYHVQNINYQTYKIQLTDAGVEEDIACFIPRYFISRSNFTATGPEHYGINPIPFWNGDPVSDDPRYVEVNGRLCDSGGHVYAVLSSSGEFTMMDIKVGCHLKAATFTNNNHCNNVSYADIHECLHNGFSL</sequence>
<keyword evidence="2 3" id="KW-0732">Signal</keyword>
<accession>A0AAN9LV85</accession>
<evidence type="ECO:0000256" key="2">
    <source>
        <dbReference type="ARBA" id="ARBA00022729"/>
    </source>
</evidence>
<feature type="signal peptide" evidence="3">
    <location>
        <begin position="1"/>
        <end position="30"/>
    </location>
</feature>
<dbReference type="EMBL" id="JAYMYR010000009">
    <property type="protein sequence ID" value="KAK7343060.1"/>
    <property type="molecule type" value="Genomic_DNA"/>
</dbReference>
<evidence type="ECO:0000313" key="5">
    <source>
        <dbReference type="EMBL" id="KAK7343060.1"/>
    </source>
</evidence>
<name>A0AAN9LV85_PHACN</name>
<organism evidence="5 6">
    <name type="scientific">Phaseolus coccineus</name>
    <name type="common">Scarlet runner bean</name>
    <name type="synonym">Phaseolus multiflorus</name>
    <dbReference type="NCBI Taxonomy" id="3886"/>
    <lineage>
        <taxon>Eukaryota</taxon>
        <taxon>Viridiplantae</taxon>
        <taxon>Streptophyta</taxon>
        <taxon>Embryophyta</taxon>
        <taxon>Tracheophyta</taxon>
        <taxon>Spermatophyta</taxon>
        <taxon>Magnoliopsida</taxon>
        <taxon>eudicotyledons</taxon>
        <taxon>Gunneridae</taxon>
        <taxon>Pentapetalae</taxon>
        <taxon>rosids</taxon>
        <taxon>fabids</taxon>
        <taxon>Fabales</taxon>
        <taxon>Fabaceae</taxon>
        <taxon>Papilionoideae</taxon>
        <taxon>50 kb inversion clade</taxon>
        <taxon>NPAAA clade</taxon>
        <taxon>indigoferoid/millettioid clade</taxon>
        <taxon>Phaseoleae</taxon>
        <taxon>Phaseolus</taxon>
    </lineage>
</organism>